<evidence type="ECO:0000313" key="2">
    <source>
        <dbReference type="EMBL" id="KAJ8427231.1"/>
    </source>
</evidence>
<organism evidence="2 3">
    <name type="scientific">Carnegiea gigantea</name>
    <dbReference type="NCBI Taxonomy" id="171969"/>
    <lineage>
        <taxon>Eukaryota</taxon>
        <taxon>Viridiplantae</taxon>
        <taxon>Streptophyta</taxon>
        <taxon>Embryophyta</taxon>
        <taxon>Tracheophyta</taxon>
        <taxon>Spermatophyta</taxon>
        <taxon>Magnoliopsida</taxon>
        <taxon>eudicotyledons</taxon>
        <taxon>Gunneridae</taxon>
        <taxon>Pentapetalae</taxon>
        <taxon>Caryophyllales</taxon>
        <taxon>Cactineae</taxon>
        <taxon>Cactaceae</taxon>
        <taxon>Cactoideae</taxon>
        <taxon>Echinocereeae</taxon>
        <taxon>Carnegiea</taxon>
    </lineage>
</organism>
<protein>
    <submittedName>
        <fullName evidence="2">Uncharacterized protein</fullName>
    </submittedName>
</protein>
<dbReference type="EMBL" id="JAKOGI010001169">
    <property type="protein sequence ID" value="KAJ8427231.1"/>
    <property type="molecule type" value="Genomic_DNA"/>
</dbReference>
<sequence length="178" mass="20678">MWVTEHDAHMTLGLLKVCHEVVEPKNESNIKFCNVHRVYMCLWELKRRSQLPKTEHAVPNIDRWTNDEIKHRVGDEFVIRFGRRYLKDILDKTTATDEEEEVNQEERRSKNVDDKAKAEDQTRVSKVKATLPQGVALVDSELDIPTAEVQVLNCDVEDVLTRCIMSSQHTIVARYSFS</sequence>
<proteinExistence type="predicted"/>
<accession>A0A9Q1GXK2</accession>
<dbReference type="AlphaFoldDB" id="A0A9Q1GXK2"/>
<dbReference type="Proteomes" id="UP001153076">
    <property type="component" value="Unassembled WGS sequence"/>
</dbReference>
<comment type="caution">
    <text evidence="2">The sequence shown here is derived from an EMBL/GenBank/DDBJ whole genome shotgun (WGS) entry which is preliminary data.</text>
</comment>
<evidence type="ECO:0000313" key="3">
    <source>
        <dbReference type="Proteomes" id="UP001153076"/>
    </source>
</evidence>
<feature type="region of interest" description="Disordered" evidence="1">
    <location>
        <begin position="95"/>
        <end position="123"/>
    </location>
</feature>
<name>A0A9Q1GXK2_9CARY</name>
<feature type="compositionally biased region" description="Basic and acidic residues" evidence="1">
    <location>
        <begin position="104"/>
        <end position="123"/>
    </location>
</feature>
<reference evidence="2" key="1">
    <citation type="submission" date="2022-04" db="EMBL/GenBank/DDBJ databases">
        <title>Carnegiea gigantea Genome sequencing and assembly v2.</title>
        <authorList>
            <person name="Copetti D."/>
            <person name="Sanderson M.J."/>
            <person name="Burquez A."/>
            <person name="Wojciechowski M.F."/>
        </authorList>
    </citation>
    <scope>NUCLEOTIDE SEQUENCE</scope>
    <source>
        <strain evidence="2">SGP5-SGP5p</strain>
        <tissue evidence="2">Aerial part</tissue>
    </source>
</reference>
<keyword evidence="3" id="KW-1185">Reference proteome</keyword>
<gene>
    <name evidence="2" type="ORF">Cgig2_023068</name>
</gene>
<evidence type="ECO:0000256" key="1">
    <source>
        <dbReference type="SAM" id="MobiDB-lite"/>
    </source>
</evidence>